<keyword evidence="5" id="KW-1185">Reference proteome</keyword>
<dbReference type="Pfam" id="PF00072">
    <property type="entry name" value="Response_reg"/>
    <property type="match status" value="1"/>
</dbReference>
<reference evidence="4 5" key="1">
    <citation type="submission" date="2022-11" db="EMBL/GenBank/DDBJ databases">
        <title>The characterization of three novel Bacteroidetes species and genomic analysis of their roles in tidal elemental geochemical cycles.</title>
        <authorList>
            <person name="Ma K."/>
        </authorList>
    </citation>
    <scope>NUCLEOTIDE SEQUENCE [LARGE SCALE GENOMIC DNA]</scope>
    <source>
        <strain evidence="4 5">M17</strain>
    </source>
</reference>
<evidence type="ECO:0000259" key="3">
    <source>
        <dbReference type="PROSITE" id="PS50110"/>
    </source>
</evidence>
<dbReference type="Proteomes" id="UP001209885">
    <property type="component" value="Unassembled WGS sequence"/>
</dbReference>
<dbReference type="InterPro" id="IPR001789">
    <property type="entry name" value="Sig_transdc_resp-reg_receiver"/>
</dbReference>
<dbReference type="RefSeq" id="WP_266057818.1">
    <property type="nucleotide sequence ID" value="NZ_JAPFQN010000009.1"/>
</dbReference>
<gene>
    <name evidence="4" type="ORF">OO013_15390</name>
</gene>
<dbReference type="PROSITE" id="PS50110">
    <property type="entry name" value="RESPONSE_REGULATORY"/>
    <property type="match status" value="1"/>
</dbReference>
<dbReference type="EMBL" id="JAPFQN010000009">
    <property type="protein sequence ID" value="MCX2745261.1"/>
    <property type="molecule type" value="Genomic_DNA"/>
</dbReference>
<dbReference type="PANTHER" id="PTHR44591">
    <property type="entry name" value="STRESS RESPONSE REGULATOR PROTEIN 1"/>
    <property type="match status" value="1"/>
</dbReference>
<dbReference type="InterPro" id="IPR050595">
    <property type="entry name" value="Bact_response_regulator"/>
</dbReference>
<sequence length="119" mass="13386">MDIRRSVLVVDDEQDICLLLSAMLKKEGFRVVVASSHETAEKIIDEIENDSIAFIDINLPDGNGYELANKLKSKSQDSIVYLISAREIPGELELRNSMADGFIPKPFSKKEIFEVVKED</sequence>
<feature type="domain" description="Response regulatory" evidence="3">
    <location>
        <begin position="6"/>
        <end position="119"/>
    </location>
</feature>
<dbReference type="PANTHER" id="PTHR44591:SF3">
    <property type="entry name" value="RESPONSE REGULATORY DOMAIN-CONTAINING PROTEIN"/>
    <property type="match status" value="1"/>
</dbReference>
<evidence type="ECO:0000313" key="5">
    <source>
        <dbReference type="Proteomes" id="UP001209885"/>
    </source>
</evidence>
<dbReference type="SUPFAM" id="SSF52172">
    <property type="entry name" value="CheY-like"/>
    <property type="match status" value="1"/>
</dbReference>
<keyword evidence="1 2" id="KW-0597">Phosphoprotein</keyword>
<evidence type="ECO:0000256" key="1">
    <source>
        <dbReference type="ARBA" id="ARBA00022553"/>
    </source>
</evidence>
<organism evidence="4 5">
    <name type="scientific">Mangrovivirga halotolerans</name>
    <dbReference type="NCBI Taxonomy" id="2993936"/>
    <lineage>
        <taxon>Bacteria</taxon>
        <taxon>Pseudomonadati</taxon>
        <taxon>Bacteroidota</taxon>
        <taxon>Cytophagia</taxon>
        <taxon>Cytophagales</taxon>
        <taxon>Mangrovivirgaceae</taxon>
        <taxon>Mangrovivirga</taxon>
    </lineage>
</organism>
<dbReference type="SMART" id="SM00448">
    <property type="entry name" value="REC"/>
    <property type="match status" value="1"/>
</dbReference>
<accession>A0ABT3RUD3</accession>
<evidence type="ECO:0000256" key="2">
    <source>
        <dbReference type="PROSITE-ProRule" id="PRU00169"/>
    </source>
</evidence>
<dbReference type="Gene3D" id="3.40.50.2300">
    <property type="match status" value="1"/>
</dbReference>
<comment type="caution">
    <text evidence="4">The sequence shown here is derived from an EMBL/GenBank/DDBJ whole genome shotgun (WGS) entry which is preliminary data.</text>
</comment>
<name>A0ABT3RUD3_9BACT</name>
<dbReference type="CDD" id="cd00156">
    <property type="entry name" value="REC"/>
    <property type="match status" value="1"/>
</dbReference>
<dbReference type="InterPro" id="IPR011006">
    <property type="entry name" value="CheY-like_superfamily"/>
</dbReference>
<proteinExistence type="predicted"/>
<protein>
    <submittedName>
        <fullName evidence="4">Response regulator</fullName>
    </submittedName>
</protein>
<feature type="modified residue" description="4-aspartylphosphate" evidence="2">
    <location>
        <position position="56"/>
    </location>
</feature>
<evidence type="ECO:0000313" key="4">
    <source>
        <dbReference type="EMBL" id="MCX2745261.1"/>
    </source>
</evidence>